<keyword evidence="3 5" id="KW-0378">Hydrolase</keyword>
<dbReference type="PROSITE" id="PS51892">
    <property type="entry name" value="SUBTILASE"/>
    <property type="match status" value="1"/>
</dbReference>
<comment type="similarity">
    <text evidence="1 5">Belongs to the peptidase S8 family.</text>
</comment>
<dbReference type="Pfam" id="PF00082">
    <property type="entry name" value="Peptidase_S8"/>
    <property type="match status" value="1"/>
</dbReference>
<dbReference type="PANTHER" id="PTHR43806:SF11">
    <property type="entry name" value="CEREVISIN-RELATED"/>
    <property type="match status" value="1"/>
</dbReference>
<dbReference type="Pfam" id="PF00395">
    <property type="entry name" value="SLH"/>
    <property type="match status" value="3"/>
</dbReference>
<feature type="chain" id="PRO_5031416932" evidence="6">
    <location>
        <begin position="26"/>
        <end position="771"/>
    </location>
</feature>
<keyword evidence="2 5" id="KW-0645">Protease</keyword>
<dbReference type="PANTHER" id="PTHR43806">
    <property type="entry name" value="PEPTIDASE S8"/>
    <property type="match status" value="1"/>
</dbReference>
<dbReference type="Proteomes" id="UP000523087">
    <property type="component" value="Unassembled WGS sequence"/>
</dbReference>
<evidence type="ECO:0000313" key="9">
    <source>
        <dbReference type="Proteomes" id="UP000523087"/>
    </source>
</evidence>
<dbReference type="InterPro" id="IPR001119">
    <property type="entry name" value="SLH_dom"/>
</dbReference>
<dbReference type="InterPro" id="IPR022398">
    <property type="entry name" value="Peptidase_S8_His-AS"/>
</dbReference>
<evidence type="ECO:0000256" key="4">
    <source>
        <dbReference type="ARBA" id="ARBA00022825"/>
    </source>
</evidence>
<feature type="active site" description="Charge relay system" evidence="5">
    <location>
        <position position="244"/>
    </location>
</feature>
<dbReference type="Gene3D" id="3.40.50.200">
    <property type="entry name" value="Peptidase S8/S53 domain"/>
    <property type="match status" value="1"/>
</dbReference>
<evidence type="ECO:0000256" key="5">
    <source>
        <dbReference type="PROSITE-ProRule" id="PRU01240"/>
    </source>
</evidence>
<dbReference type="PRINTS" id="PR00723">
    <property type="entry name" value="SUBTILISIN"/>
</dbReference>
<name>A0A7W0BYI6_9BACL</name>
<evidence type="ECO:0000256" key="3">
    <source>
        <dbReference type="ARBA" id="ARBA00022801"/>
    </source>
</evidence>
<dbReference type="InterPro" id="IPR050131">
    <property type="entry name" value="Peptidase_S8_subtilisin-like"/>
</dbReference>
<accession>A0A7W0BYI6</accession>
<dbReference type="PROSITE" id="PS51272">
    <property type="entry name" value="SLH"/>
    <property type="match status" value="3"/>
</dbReference>
<evidence type="ECO:0000256" key="2">
    <source>
        <dbReference type="ARBA" id="ARBA00022670"/>
    </source>
</evidence>
<dbReference type="SUPFAM" id="SSF52743">
    <property type="entry name" value="Subtilisin-like"/>
    <property type="match status" value="1"/>
</dbReference>
<dbReference type="RefSeq" id="WP_181555486.1">
    <property type="nucleotide sequence ID" value="NZ_JACDUT010000003.1"/>
</dbReference>
<comment type="caution">
    <text evidence="8">The sequence shown here is derived from an EMBL/GenBank/DDBJ whole genome shotgun (WGS) entry which is preliminary data.</text>
</comment>
<feature type="domain" description="SLH" evidence="7">
    <location>
        <begin position="713"/>
        <end position="771"/>
    </location>
</feature>
<feature type="signal peptide" evidence="6">
    <location>
        <begin position="1"/>
        <end position="25"/>
    </location>
</feature>
<evidence type="ECO:0000313" key="8">
    <source>
        <dbReference type="EMBL" id="MBA2874600.1"/>
    </source>
</evidence>
<protein>
    <submittedName>
        <fullName evidence="8">Subtilisin family serine protease</fullName>
    </submittedName>
</protein>
<proteinExistence type="inferred from homology"/>
<organism evidence="8 9">
    <name type="scientific">Thermaerobacillus caldiproteolyticus</name>
    <dbReference type="NCBI Taxonomy" id="247480"/>
    <lineage>
        <taxon>Bacteria</taxon>
        <taxon>Bacillati</taxon>
        <taxon>Bacillota</taxon>
        <taxon>Bacilli</taxon>
        <taxon>Bacillales</taxon>
        <taxon>Anoxybacillaceae</taxon>
        <taxon>Thermaerobacillus</taxon>
    </lineage>
</organism>
<feature type="active site" description="Charge relay system" evidence="5">
    <location>
        <position position="435"/>
    </location>
</feature>
<keyword evidence="6" id="KW-0732">Signal</keyword>
<dbReference type="InterPro" id="IPR036852">
    <property type="entry name" value="Peptidase_S8/S53_dom_sf"/>
</dbReference>
<dbReference type="EMBL" id="JACDUT010000003">
    <property type="protein sequence ID" value="MBA2874600.1"/>
    <property type="molecule type" value="Genomic_DNA"/>
</dbReference>
<keyword evidence="4 5" id="KW-0720">Serine protease</keyword>
<dbReference type="InterPro" id="IPR000209">
    <property type="entry name" value="Peptidase_S8/S53_dom"/>
</dbReference>
<feature type="domain" description="SLH" evidence="7">
    <location>
        <begin position="589"/>
        <end position="652"/>
    </location>
</feature>
<gene>
    <name evidence="8" type="ORF">HNR31_001370</name>
</gene>
<evidence type="ECO:0000259" key="7">
    <source>
        <dbReference type="PROSITE" id="PS51272"/>
    </source>
</evidence>
<dbReference type="GO" id="GO:0004252">
    <property type="term" value="F:serine-type endopeptidase activity"/>
    <property type="evidence" value="ECO:0007669"/>
    <property type="project" value="UniProtKB-UniRule"/>
</dbReference>
<dbReference type="PROSITE" id="PS00137">
    <property type="entry name" value="SUBTILASE_HIS"/>
    <property type="match status" value="1"/>
</dbReference>
<evidence type="ECO:0000256" key="6">
    <source>
        <dbReference type="SAM" id="SignalP"/>
    </source>
</evidence>
<dbReference type="InterPro" id="IPR015500">
    <property type="entry name" value="Peptidase_S8_subtilisin-rel"/>
</dbReference>
<feature type="domain" description="SLH" evidence="7">
    <location>
        <begin position="653"/>
        <end position="712"/>
    </location>
</feature>
<dbReference type="GO" id="GO:0006508">
    <property type="term" value="P:proteolysis"/>
    <property type="evidence" value="ECO:0007669"/>
    <property type="project" value="UniProtKB-KW"/>
</dbReference>
<reference evidence="8 9" key="1">
    <citation type="submission" date="2020-07" db="EMBL/GenBank/DDBJ databases">
        <title>Genomic Encyclopedia of Type Strains, Phase IV (KMG-IV): sequencing the most valuable type-strain genomes for metagenomic binning, comparative biology and taxonomic classification.</title>
        <authorList>
            <person name="Goeker M."/>
        </authorList>
    </citation>
    <scope>NUCLEOTIDE SEQUENCE [LARGE SCALE GENOMIC DNA]</scope>
    <source>
        <strain evidence="8 9">DSM 15730</strain>
    </source>
</reference>
<sequence length="771" mass="85840">MKRLQPIVFVLLVSFFLFHPNDAHGQSLSEWLIYFDDEADYSQFIKHYTGRVEDQERVEDQADGWVVKALFSKDEIETIKQSSIVSRVEPNYKKRLASFIRFNDPLFSQQWGIQKVDVASIMDQFHDQNLLYGKQIAINHETLTYEGQPLHASNVFILSEDGMKLSRLSVELDHAEGAWTLDIVDEQGERIAANTGYLPKLDVLIPKNKVYKKLQVVIKADGWTQIPVIKNITAVNHVLVAVVDTGASLHKDFCGNVLHSLGKDYVDGEGIAIDENGHGTHVTGIISACPNNGEGIAGVTGFAPVDVIPLKVLDGQGTGSDFEIAQAVNDAVTFGADVINLSLAGKGKTLVLESAIQNALHHHVAVVAAAGNWGTLLQDVYPASYPGVITVAAINENNEMMPYSDYGWKIDLSAPGANIMSTYLNDSYQSLSGTSMATPFVTSAVALLKAAHPELDVIQIRKRLFQSALDIREKGYDIYSGHGVVQIAKAFQLPFSEAIDWLTIKDNQPVDTSQPQLLGVSNGLIGKDIYIFIEDQFILKRKIDSDWLSVALSTISSVRNEKKLTVVCADETGKIVAADERWMNPPSTSPASFSDVPTTFWAYREIQQAYSQKLINGFADNTFRPNQYLTRRHAVMMMNRLFHWPFQQIRSPFTDTPLTLGGALPIYSAYDQQIIKGYNNGKFYPENFVTRAQMAVMLARALKLSENSFSGTPYSFKDLSDSGHFAYYAVQQLASKGIITKQEYFRPNEFLTRAQFAAMMVRTYEYISKNS</sequence>
<dbReference type="AlphaFoldDB" id="A0A7W0BYI6"/>
<evidence type="ECO:0000256" key="1">
    <source>
        <dbReference type="ARBA" id="ARBA00011073"/>
    </source>
</evidence>
<keyword evidence="9" id="KW-1185">Reference proteome</keyword>
<feature type="active site" description="Charge relay system" evidence="5">
    <location>
        <position position="278"/>
    </location>
</feature>